<proteinExistence type="predicted"/>
<accession>A0A975S4K7</accession>
<dbReference type="AlphaFoldDB" id="A0A975S4K7"/>
<protein>
    <submittedName>
        <fullName evidence="2">Uncharacterized protein</fullName>
    </submittedName>
</protein>
<sequence length="126" mass="13092">MVAPAAVVCLGEALVGPNAFPGGKVAGTEPSSLYRRTLRAGIVLGAVGLLVLVLTDPFIRNFCALNFNGENGFFVVLTQVYLHAPQVCLTFSAALISAALVMRHIDAAKVNAAPSGRHQPSDDFGA</sequence>
<reference evidence="2" key="1">
    <citation type="submission" date="2021-06" db="EMBL/GenBank/DDBJ databases">
        <title>Novel species in genus Arthrobacter.</title>
        <authorList>
            <person name="Zhang G."/>
        </authorList>
    </citation>
    <scope>NUCLEOTIDE SEQUENCE</scope>
    <source>
        <strain evidence="2">Zg-ZUI122</strain>
    </source>
</reference>
<organism evidence="2 3">
    <name type="scientific">Arthrobacter sunyaminii</name>
    <dbReference type="NCBI Taxonomy" id="2816859"/>
    <lineage>
        <taxon>Bacteria</taxon>
        <taxon>Bacillati</taxon>
        <taxon>Actinomycetota</taxon>
        <taxon>Actinomycetes</taxon>
        <taxon>Micrococcales</taxon>
        <taxon>Micrococcaceae</taxon>
        <taxon>Arthrobacter</taxon>
    </lineage>
</organism>
<keyword evidence="1" id="KW-0812">Transmembrane</keyword>
<keyword evidence="1" id="KW-0472">Membrane</keyword>
<dbReference type="KEGG" id="asun:KG104_10465"/>
<dbReference type="RefSeq" id="WP_207346972.1">
    <property type="nucleotide sequence ID" value="NZ_CP076456.1"/>
</dbReference>
<dbReference type="Proteomes" id="UP000680588">
    <property type="component" value="Chromosome"/>
</dbReference>
<evidence type="ECO:0000256" key="1">
    <source>
        <dbReference type="SAM" id="Phobius"/>
    </source>
</evidence>
<name>A0A975S4K7_9MICC</name>
<gene>
    <name evidence="2" type="ORF">KG104_10465</name>
</gene>
<dbReference type="EMBL" id="CP076456">
    <property type="protein sequence ID" value="QWQ34962.1"/>
    <property type="molecule type" value="Genomic_DNA"/>
</dbReference>
<evidence type="ECO:0000313" key="3">
    <source>
        <dbReference type="Proteomes" id="UP000680588"/>
    </source>
</evidence>
<evidence type="ECO:0000313" key="2">
    <source>
        <dbReference type="EMBL" id="QWQ34962.1"/>
    </source>
</evidence>
<feature type="transmembrane region" description="Helical" evidence="1">
    <location>
        <begin position="80"/>
        <end position="101"/>
    </location>
</feature>
<feature type="transmembrane region" description="Helical" evidence="1">
    <location>
        <begin position="40"/>
        <end position="60"/>
    </location>
</feature>
<keyword evidence="3" id="KW-1185">Reference proteome</keyword>
<keyword evidence="1" id="KW-1133">Transmembrane helix</keyword>